<evidence type="ECO:0000313" key="5">
    <source>
        <dbReference type="Proteomes" id="UP000235392"/>
    </source>
</evidence>
<comment type="caution">
    <text evidence="3">The sequence shown here is derived from an EMBL/GenBank/DDBJ whole genome shotgun (WGS) entry which is preliminary data.</text>
</comment>
<dbReference type="AlphaFoldDB" id="A0A2N5W291"/>
<gene>
    <name evidence="3" type="ORF">PCANC_03397</name>
    <name evidence="2" type="ORF">PCASD_02251</name>
    <name evidence="1" type="ORF">PCASD_14054</name>
</gene>
<proteinExistence type="predicted"/>
<reference evidence="4 5" key="1">
    <citation type="submission" date="2017-11" db="EMBL/GenBank/DDBJ databases">
        <title>De novo assembly and phasing of dikaryotic genomes from two isolates of Puccinia coronata f. sp. avenae, the causal agent of oat crown rust.</title>
        <authorList>
            <person name="Miller M.E."/>
            <person name="Zhang Y."/>
            <person name="Omidvar V."/>
            <person name="Sperschneider J."/>
            <person name="Schwessinger B."/>
            <person name="Raley C."/>
            <person name="Palmer J.M."/>
            <person name="Garnica D."/>
            <person name="Upadhyaya N."/>
            <person name="Rathjen J."/>
            <person name="Taylor J.M."/>
            <person name="Park R.F."/>
            <person name="Dodds P.N."/>
            <person name="Hirsch C.D."/>
            <person name="Kianian S.F."/>
            <person name="Figueroa M."/>
        </authorList>
    </citation>
    <scope>NUCLEOTIDE SEQUENCE [LARGE SCALE GENOMIC DNA]</scope>
    <source>
        <strain evidence="3">12NC29</strain>
        <strain evidence="1">12SD80</strain>
    </source>
</reference>
<sequence length="69" mass="7759">MPEVVFHLKAFSPYVPGRCRRDQPGKRRSRSMKSCCSRIPAPLNDLVYYDLYMRAGALICYEAAGGSVC</sequence>
<dbReference type="EMBL" id="PGCJ01000021">
    <property type="protein sequence ID" value="PLW56354.1"/>
    <property type="molecule type" value="Genomic_DNA"/>
</dbReference>
<dbReference type="EMBL" id="PGCI01000015">
    <property type="protein sequence ID" value="PLW49672.1"/>
    <property type="molecule type" value="Genomic_DNA"/>
</dbReference>
<evidence type="ECO:0000313" key="3">
    <source>
        <dbReference type="EMBL" id="PLW56354.1"/>
    </source>
</evidence>
<evidence type="ECO:0000313" key="2">
    <source>
        <dbReference type="EMBL" id="PLW49672.1"/>
    </source>
</evidence>
<organism evidence="3 4">
    <name type="scientific">Puccinia coronata f. sp. avenae</name>
    <dbReference type="NCBI Taxonomy" id="200324"/>
    <lineage>
        <taxon>Eukaryota</taxon>
        <taxon>Fungi</taxon>
        <taxon>Dikarya</taxon>
        <taxon>Basidiomycota</taxon>
        <taxon>Pucciniomycotina</taxon>
        <taxon>Pucciniomycetes</taxon>
        <taxon>Pucciniales</taxon>
        <taxon>Pucciniaceae</taxon>
        <taxon>Puccinia</taxon>
    </lineage>
</organism>
<dbReference type="Proteomes" id="UP000235388">
    <property type="component" value="Unassembled WGS sequence"/>
</dbReference>
<protein>
    <submittedName>
        <fullName evidence="3">Uncharacterized protein</fullName>
    </submittedName>
</protein>
<dbReference type="Proteomes" id="UP000235392">
    <property type="component" value="Unassembled WGS sequence"/>
</dbReference>
<name>A0A2N5W291_9BASI</name>
<evidence type="ECO:0000313" key="1">
    <source>
        <dbReference type="EMBL" id="PLW19108.1"/>
    </source>
</evidence>
<dbReference type="EMBL" id="PGCI01000720">
    <property type="protein sequence ID" value="PLW19108.1"/>
    <property type="molecule type" value="Genomic_DNA"/>
</dbReference>
<keyword evidence="4" id="KW-1185">Reference proteome</keyword>
<evidence type="ECO:0000313" key="4">
    <source>
        <dbReference type="Proteomes" id="UP000235388"/>
    </source>
</evidence>
<accession>A0A2N5W291</accession>